<comment type="caution">
    <text evidence="1">The sequence shown here is derived from an EMBL/GenBank/DDBJ whole genome shotgun (WGS) entry which is preliminary data.</text>
</comment>
<organism evidence="1 2">
    <name type="scientific">Diploptera punctata</name>
    <name type="common">Pacific beetle cockroach</name>
    <dbReference type="NCBI Taxonomy" id="6984"/>
    <lineage>
        <taxon>Eukaryota</taxon>
        <taxon>Metazoa</taxon>
        <taxon>Ecdysozoa</taxon>
        <taxon>Arthropoda</taxon>
        <taxon>Hexapoda</taxon>
        <taxon>Insecta</taxon>
        <taxon>Pterygota</taxon>
        <taxon>Neoptera</taxon>
        <taxon>Polyneoptera</taxon>
        <taxon>Dictyoptera</taxon>
        <taxon>Blattodea</taxon>
        <taxon>Blaberoidea</taxon>
        <taxon>Blaberidae</taxon>
        <taxon>Diplopterinae</taxon>
        <taxon>Diploptera</taxon>
    </lineage>
</organism>
<protein>
    <submittedName>
        <fullName evidence="1">Uncharacterized protein</fullName>
    </submittedName>
</protein>
<evidence type="ECO:0000313" key="2">
    <source>
        <dbReference type="Proteomes" id="UP001233999"/>
    </source>
</evidence>
<dbReference type="AlphaFoldDB" id="A0AAD8ECM3"/>
<evidence type="ECO:0000313" key="1">
    <source>
        <dbReference type="EMBL" id="KAJ9585146.1"/>
    </source>
</evidence>
<reference evidence="1" key="1">
    <citation type="journal article" date="2023" name="IScience">
        <title>Live-bearing cockroach genome reveals convergent evolutionary mechanisms linked to viviparity in insects and beyond.</title>
        <authorList>
            <person name="Fouks B."/>
            <person name="Harrison M.C."/>
            <person name="Mikhailova A.A."/>
            <person name="Marchal E."/>
            <person name="English S."/>
            <person name="Carruthers M."/>
            <person name="Jennings E.C."/>
            <person name="Chiamaka E.L."/>
            <person name="Frigard R.A."/>
            <person name="Pippel M."/>
            <person name="Attardo G.M."/>
            <person name="Benoit J.B."/>
            <person name="Bornberg-Bauer E."/>
            <person name="Tobe S.S."/>
        </authorList>
    </citation>
    <scope>NUCLEOTIDE SEQUENCE</scope>
    <source>
        <strain evidence="1">Stay&amp;Tobe</strain>
    </source>
</reference>
<proteinExistence type="predicted"/>
<gene>
    <name evidence="1" type="ORF">L9F63_003065</name>
</gene>
<reference evidence="1" key="2">
    <citation type="submission" date="2023-05" db="EMBL/GenBank/DDBJ databases">
        <authorList>
            <person name="Fouks B."/>
        </authorList>
    </citation>
    <scope>NUCLEOTIDE SEQUENCE</scope>
    <source>
        <strain evidence="1">Stay&amp;Tobe</strain>
        <tissue evidence="1">Testes</tissue>
    </source>
</reference>
<sequence>LIFAALSKRLTTNYIKTLARQYDIESTPCPQKHFPVINRKRNLTSRFPVRVFLLSHTHPSSTNCLYHFRIVLLQAPLLQKDLTIVTFRPFKPTTMANEIQTTDAIIVFVTGAHGGHLREVFPVKVLLYLN</sequence>
<feature type="non-terminal residue" evidence="1">
    <location>
        <position position="1"/>
    </location>
</feature>
<name>A0AAD8ECM3_DIPPU</name>
<dbReference type="EMBL" id="JASPKZ010007296">
    <property type="protein sequence ID" value="KAJ9585146.1"/>
    <property type="molecule type" value="Genomic_DNA"/>
</dbReference>
<accession>A0AAD8ECM3</accession>
<dbReference type="Proteomes" id="UP001233999">
    <property type="component" value="Unassembled WGS sequence"/>
</dbReference>
<feature type="non-terminal residue" evidence="1">
    <location>
        <position position="130"/>
    </location>
</feature>
<keyword evidence="2" id="KW-1185">Reference proteome</keyword>